<accession>A0A9N9U5T2</accession>
<feature type="compositionally biased region" description="Polar residues" evidence="1">
    <location>
        <begin position="54"/>
        <end position="66"/>
    </location>
</feature>
<evidence type="ECO:0000256" key="1">
    <source>
        <dbReference type="SAM" id="MobiDB-lite"/>
    </source>
</evidence>
<protein>
    <submittedName>
        <fullName evidence="2">Uncharacterized protein</fullName>
    </submittedName>
</protein>
<dbReference type="Pfam" id="PF13136">
    <property type="entry name" value="DUF3984"/>
    <property type="match status" value="1"/>
</dbReference>
<dbReference type="InterPro" id="IPR025040">
    <property type="entry name" value="DUF3984"/>
</dbReference>
<feature type="region of interest" description="Disordered" evidence="1">
    <location>
        <begin position="54"/>
        <end position="140"/>
    </location>
</feature>
<organism evidence="2 3">
    <name type="scientific">Clonostachys byssicola</name>
    <dbReference type="NCBI Taxonomy" id="160290"/>
    <lineage>
        <taxon>Eukaryota</taxon>
        <taxon>Fungi</taxon>
        <taxon>Dikarya</taxon>
        <taxon>Ascomycota</taxon>
        <taxon>Pezizomycotina</taxon>
        <taxon>Sordariomycetes</taxon>
        <taxon>Hypocreomycetidae</taxon>
        <taxon>Hypocreales</taxon>
        <taxon>Bionectriaceae</taxon>
        <taxon>Clonostachys</taxon>
    </lineage>
</organism>
<feature type="region of interest" description="Disordered" evidence="1">
    <location>
        <begin position="311"/>
        <end position="362"/>
    </location>
</feature>
<comment type="caution">
    <text evidence="2">The sequence shown here is derived from an EMBL/GenBank/DDBJ whole genome shotgun (WGS) entry which is preliminary data.</text>
</comment>
<dbReference type="Proteomes" id="UP000754883">
    <property type="component" value="Unassembled WGS sequence"/>
</dbReference>
<feature type="compositionally biased region" description="Acidic residues" evidence="1">
    <location>
        <begin position="311"/>
        <end position="325"/>
    </location>
</feature>
<feature type="compositionally biased region" description="Polar residues" evidence="1">
    <location>
        <begin position="77"/>
        <end position="104"/>
    </location>
</feature>
<dbReference type="OrthoDB" id="5339776at2759"/>
<keyword evidence="3" id="KW-1185">Reference proteome</keyword>
<evidence type="ECO:0000313" key="2">
    <source>
        <dbReference type="EMBL" id="CAG9980633.1"/>
    </source>
</evidence>
<reference evidence="2" key="1">
    <citation type="submission" date="2021-10" db="EMBL/GenBank/DDBJ databases">
        <authorList>
            <person name="Piombo E."/>
        </authorList>
    </citation>
    <scope>NUCLEOTIDE SEQUENCE</scope>
</reference>
<sequence>MDLAYDPHAERARRKASSTSLNRLTLAPLTTKLPLDHDDQALVDSQATFTTMSRRTSYIQGKSAPTTPRLLARSPATPRSRSQQRTPSEPSTAFSKSKSTTHLGSAQGRRSSRGHGSATPRRRRAGHEDNGFGMDGRTDSDWLLRTGALMTSESREFKGQSWLVSRQSSTSLQGAQDDDDDAFDQELVMERSNHHLGSRRPSVGILEDDASPYGSRFHSRRGSRSHSIVDFRDSYITPLEHVEGDSYFAARGGVDMVEPDFVNLDEKLEELEQDTVQDDEAAVRRLVRHGQSGTGSWISNMIGWSLFSVEENDEDSEDEEDDYGSLEDLSPAPGRSGWSARHFEGISNVPEEKIPPPVTDQGPWQDAAWLLSVATKVMF</sequence>
<dbReference type="EMBL" id="CABFNO020001317">
    <property type="protein sequence ID" value="CAG9980633.1"/>
    <property type="molecule type" value="Genomic_DNA"/>
</dbReference>
<name>A0A9N9U5T2_9HYPO</name>
<gene>
    <name evidence="2" type="ORF">CBYS24578_00007558</name>
</gene>
<dbReference type="AlphaFoldDB" id="A0A9N9U5T2"/>
<evidence type="ECO:0000313" key="3">
    <source>
        <dbReference type="Proteomes" id="UP000754883"/>
    </source>
</evidence>
<proteinExistence type="predicted"/>
<feature type="compositionally biased region" description="Basic and acidic residues" evidence="1">
    <location>
        <begin position="126"/>
        <end position="140"/>
    </location>
</feature>